<sequence length="24" mass="2713">MGRDLGFDGAPPLARAPFCRHLEW</sequence>
<protein>
    <submittedName>
        <fullName evidence="1">Uncharacterized protein</fullName>
    </submittedName>
</protein>
<dbReference type="EMBL" id="GBRH01278386">
    <property type="protein sequence ID" value="JAD19509.1"/>
    <property type="molecule type" value="Transcribed_RNA"/>
</dbReference>
<name>A0A0A8XZS7_ARUDO</name>
<accession>A0A0A8XZS7</accession>
<reference evidence="1" key="2">
    <citation type="journal article" date="2015" name="Data Brief">
        <title>Shoot transcriptome of the giant reed, Arundo donax.</title>
        <authorList>
            <person name="Barrero R.A."/>
            <person name="Guerrero F.D."/>
            <person name="Moolhuijzen P."/>
            <person name="Goolsby J.A."/>
            <person name="Tidwell J."/>
            <person name="Bellgard S.E."/>
            <person name="Bellgard M.I."/>
        </authorList>
    </citation>
    <scope>NUCLEOTIDE SEQUENCE</scope>
    <source>
        <tissue evidence="1">Shoot tissue taken approximately 20 cm above the soil surface</tissue>
    </source>
</reference>
<reference evidence="1" key="1">
    <citation type="submission" date="2014-09" db="EMBL/GenBank/DDBJ databases">
        <authorList>
            <person name="Magalhaes I.L.F."/>
            <person name="Oliveira U."/>
            <person name="Santos F.R."/>
            <person name="Vidigal T.H.D.A."/>
            <person name="Brescovit A.D."/>
            <person name="Santos A.J."/>
        </authorList>
    </citation>
    <scope>NUCLEOTIDE SEQUENCE</scope>
    <source>
        <tissue evidence="1">Shoot tissue taken approximately 20 cm above the soil surface</tissue>
    </source>
</reference>
<evidence type="ECO:0000313" key="1">
    <source>
        <dbReference type="EMBL" id="JAD19509.1"/>
    </source>
</evidence>
<organism evidence="1">
    <name type="scientific">Arundo donax</name>
    <name type="common">Giant reed</name>
    <name type="synonym">Donax arundinaceus</name>
    <dbReference type="NCBI Taxonomy" id="35708"/>
    <lineage>
        <taxon>Eukaryota</taxon>
        <taxon>Viridiplantae</taxon>
        <taxon>Streptophyta</taxon>
        <taxon>Embryophyta</taxon>
        <taxon>Tracheophyta</taxon>
        <taxon>Spermatophyta</taxon>
        <taxon>Magnoliopsida</taxon>
        <taxon>Liliopsida</taxon>
        <taxon>Poales</taxon>
        <taxon>Poaceae</taxon>
        <taxon>PACMAD clade</taxon>
        <taxon>Arundinoideae</taxon>
        <taxon>Arundineae</taxon>
        <taxon>Arundo</taxon>
    </lineage>
</organism>
<dbReference type="AlphaFoldDB" id="A0A0A8XZS7"/>
<proteinExistence type="predicted"/>